<protein>
    <submittedName>
        <fullName evidence="2">Uncharacterized protein</fullName>
    </submittedName>
</protein>
<gene>
    <name evidence="2" type="ORF">QE152_g37993</name>
</gene>
<reference evidence="2 3" key="1">
    <citation type="journal article" date="2024" name="BMC Genomics">
        <title>De novo assembly and annotation of Popillia japonica's genome with initial clues to its potential as an invasive pest.</title>
        <authorList>
            <person name="Cucini C."/>
            <person name="Boschi S."/>
            <person name="Funari R."/>
            <person name="Cardaioli E."/>
            <person name="Iannotti N."/>
            <person name="Marturano G."/>
            <person name="Paoli F."/>
            <person name="Bruttini M."/>
            <person name="Carapelli A."/>
            <person name="Frati F."/>
            <person name="Nardi F."/>
        </authorList>
    </citation>
    <scope>NUCLEOTIDE SEQUENCE [LARGE SCALE GENOMIC DNA]</scope>
    <source>
        <strain evidence="2">DMR45628</strain>
    </source>
</reference>
<evidence type="ECO:0000313" key="3">
    <source>
        <dbReference type="Proteomes" id="UP001458880"/>
    </source>
</evidence>
<proteinExistence type="predicted"/>
<name>A0AAW1I8C1_POPJA</name>
<feature type="compositionally biased region" description="Polar residues" evidence="1">
    <location>
        <begin position="93"/>
        <end position="104"/>
    </location>
</feature>
<evidence type="ECO:0000256" key="1">
    <source>
        <dbReference type="SAM" id="MobiDB-lite"/>
    </source>
</evidence>
<dbReference type="EMBL" id="JASPKY010000773">
    <property type="protein sequence ID" value="KAK9685505.1"/>
    <property type="molecule type" value="Genomic_DNA"/>
</dbReference>
<accession>A0AAW1I8C1</accession>
<sequence length="104" mass="11917">MMMDEKDAEMDIPQSLPQDVEIPSQVSQFQQQLQENQADKRKMLRRDTIPALLNEEEEIPAKHCKIDVHSLVDEKDAEVDIPQSHPGEVEIQLQISHSQSDSDL</sequence>
<evidence type="ECO:0000313" key="2">
    <source>
        <dbReference type="EMBL" id="KAK9685505.1"/>
    </source>
</evidence>
<organism evidence="2 3">
    <name type="scientific">Popillia japonica</name>
    <name type="common">Japanese beetle</name>
    <dbReference type="NCBI Taxonomy" id="7064"/>
    <lineage>
        <taxon>Eukaryota</taxon>
        <taxon>Metazoa</taxon>
        <taxon>Ecdysozoa</taxon>
        <taxon>Arthropoda</taxon>
        <taxon>Hexapoda</taxon>
        <taxon>Insecta</taxon>
        <taxon>Pterygota</taxon>
        <taxon>Neoptera</taxon>
        <taxon>Endopterygota</taxon>
        <taxon>Coleoptera</taxon>
        <taxon>Polyphaga</taxon>
        <taxon>Scarabaeiformia</taxon>
        <taxon>Scarabaeidae</taxon>
        <taxon>Rutelinae</taxon>
        <taxon>Popillia</taxon>
    </lineage>
</organism>
<comment type="caution">
    <text evidence="2">The sequence shown here is derived from an EMBL/GenBank/DDBJ whole genome shotgun (WGS) entry which is preliminary data.</text>
</comment>
<feature type="region of interest" description="Disordered" evidence="1">
    <location>
        <begin position="84"/>
        <end position="104"/>
    </location>
</feature>
<keyword evidence="3" id="KW-1185">Reference proteome</keyword>
<dbReference type="AlphaFoldDB" id="A0AAW1I8C1"/>
<dbReference type="Proteomes" id="UP001458880">
    <property type="component" value="Unassembled WGS sequence"/>
</dbReference>